<dbReference type="AlphaFoldDB" id="A0AAN8YGD7"/>
<proteinExistence type="predicted"/>
<evidence type="ECO:0000313" key="1">
    <source>
        <dbReference type="EMBL" id="KAK6791770.1"/>
    </source>
</evidence>
<organism evidence="1 2">
    <name type="scientific">Solanum bulbocastanum</name>
    <name type="common">Wild potato</name>
    <dbReference type="NCBI Taxonomy" id="147425"/>
    <lineage>
        <taxon>Eukaryota</taxon>
        <taxon>Viridiplantae</taxon>
        <taxon>Streptophyta</taxon>
        <taxon>Embryophyta</taxon>
        <taxon>Tracheophyta</taxon>
        <taxon>Spermatophyta</taxon>
        <taxon>Magnoliopsida</taxon>
        <taxon>eudicotyledons</taxon>
        <taxon>Gunneridae</taxon>
        <taxon>Pentapetalae</taxon>
        <taxon>asterids</taxon>
        <taxon>lamiids</taxon>
        <taxon>Solanales</taxon>
        <taxon>Solanaceae</taxon>
        <taxon>Solanoideae</taxon>
        <taxon>Solaneae</taxon>
        <taxon>Solanum</taxon>
    </lineage>
</organism>
<evidence type="ECO:0000313" key="2">
    <source>
        <dbReference type="Proteomes" id="UP001371456"/>
    </source>
</evidence>
<reference evidence="1 2" key="1">
    <citation type="submission" date="2024-02" db="EMBL/GenBank/DDBJ databases">
        <title>de novo genome assembly of Solanum bulbocastanum strain 11H21.</title>
        <authorList>
            <person name="Hosaka A.J."/>
        </authorList>
    </citation>
    <scope>NUCLEOTIDE SEQUENCE [LARGE SCALE GENOMIC DNA]</scope>
    <source>
        <tissue evidence="1">Young leaves</tissue>
    </source>
</reference>
<gene>
    <name evidence="1" type="ORF">RDI58_010851</name>
</gene>
<dbReference type="EMBL" id="JBANQN010000004">
    <property type="protein sequence ID" value="KAK6791770.1"/>
    <property type="molecule type" value="Genomic_DNA"/>
</dbReference>
<comment type="caution">
    <text evidence="1">The sequence shown here is derived from an EMBL/GenBank/DDBJ whole genome shotgun (WGS) entry which is preliminary data.</text>
</comment>
<keyword evidence="2" id="KW-1185">Reference proteome</keyword>
<accession>A0AAN8YGD7</accession>
<protein>
    <submittedName>
        <fullName evidence="1">Uncharacterized protein</fullName>
    </submittedName>
</protein>
<name>A0AAN8YGD7_SOLBU</name>
<dbReference type="Proteomes" id="UP001371456">
    <property type="component" value="Unassembled WGS sequence"/>
</dbReference>
<sequence length="123" mass="13192">MPDPLISLSPKGSDLRDAGLSRFPQLSLYPPIPPLGEIFPFSSVSRVMAEPSISLSPCGYNMSSLGLSGLPLLSLYPPSAPLGEILTFSSVSPVLPDASTYLSLFLPEFGSTRIQIREIELIK</sequence>